<dbReference type="InterPro" id="IPR032675">
    <property type="entry name" value="LRR_dom_sf"/>
</dbReference>
<dbReference type="SUPFAM" id="SSF52058">
    <property type="entry name" value="L domain-like"/>
    <property type="match status" value="1"/>
</dbReference>
<keyword evidence="5" id="KW-0547">Nucleotide-binding</keyword>
<evidence type="ECO:0000256" key="7">
    <source>
        <dbReference type="ARBA" id="ARBA00023180"/>
    </source>
</evidence>
<keyword evidence="2" id="KW-0597">Phosphoprotein</keyword>
<keyword evidence="4" id="KW-0732">Signal</keyword>
<evidence type="ECO:0000256" key="1">
    <source>
        <dbReference type="ARBA" id="ARBA00012513"/>
    </source>
</evidence>
<proteinExistence type="predicted"/>
<dbReference type="PANTHER" id="PTHR48006:SF34">
    <property type="entry name" value="OS08G0203700 PROTEIN"/>
    <property type="match status" value="1"/>
</dbReference>
<dbReference type="Gene3D" id="3.80.10.10">
    <property type="entry name" value="Ribonuclease Inhibitor"/>
    <property type="match status" value="1"/>
</dbReference>
<keyword evidence="6" id="KW-0067">ATP-binding</keyword>
<dbReference type="PANTHER" id="PTHR48006">
    <property type="entry name" value="LEUCINE-RICH REPEAT-CONTAINING PROTEIN DDB_G0281931-RELATED"/>
    <property type="match status" value="1"/>
</dbReference>
<dbReference type="Proteomes" id="UP000008022">
    <property type="component" value="Unassembled WGS sequence"/>
</dbReference>
<keyword evidence="12" id="KW-1185">Reference proteome</keyword>
<keyword evidence="3" id="KW-0808">Transferase</keyword>
<dbReference type="AlphaFoldDB" id="A0A0E0PU06"/>
<feature type="compositionally biased region" description="Pro residues" evidence="8">
    <location>
        <begin position="64"/>
        <end position="75"/>
    </location>
</feature>
<feature type="compositionally biased region" description="Low complexity" evidence="8">
    <location>
        <begin position="52"/>
        <end position="63"/>
    </location>
</feature>
<evidence type="ECO:0000256" key="8">
    <source>
        <dbReference type="SAM" id="MobiDB-lite"/>
    </source>
</evidence>
<evidence type="ECO:0000256" key="5">
    <source>
        <dbReference type="ARBA" id="ARBA00022741"/>
    </source>
</evidence>
<dbReference type="EnsemblPlants" id="ORUFI06G04500.1">
    <property type="protein sequence ID" value="ORUFI06G04500.1"/>
    <property type="gene ID" value="ORUFI06G04500"/>
</dbReference>
<sequence>MLTSWEAILEKMSTAPRLPPPRGAPALSVSDDQAPRPRLAEPTRGQPPKPLKSPLSTSSSPSPSQSPPDAAPPMASPAAPLALLILLVSLAIAAAQSGQPSSPPRNSTNISDAAALHTVFEKWGLEDGTMPQGYHPCGKLVWSNSSEMEASINCSCSSNECRITHLNVTGYRNITFIPAELFSLTELVSLDLSNNNLIGQIPPQVSNLSKLETWHFNNNRLNESFPNASALLSLQSLMIGDLDTEGYPFNFTGDWVNLSTLSLRNCGFTGKFPNQILKNLNKLTYVDLRSNNLSGSIDLQQYYSENNFNGSLPDQMPQSLEAQLADPVSFAVNCGGKQYTPPSDPSTMFNDDSANLGAADFHVDTNNNWVVSHVGTDPFSNSSGIVTTGNGTNMPELYRTARTSTGSLWYYVVGLPSGKYTVQLFFAEIVIESGSGRRLFNIDIQDRNIMTDFDISKEAGGSNRPINRNYTADVTTSVLKIHLYWNGRGTCCIPHNGTYGPLVSAIRVFPSAETQASPPPAAHTSRHDEKRRGVVAGIAALSIAATVISSSAVYLWWKWVSLVKHRKA</sequence>
<dbReference type="Pfam" id="PF00560">
    <property type="entry name" value="LRR_1"/>
    <property type="match status" value="2"/>
</dbReference>
<accession>A0A0E0PU06</accession>
<evidence type="ECO:0000313" key="11">
    <source>
        <dbReference type="EnsemblPlants" id="ORUFI06G04500.1"/>
    </source>
</evidence>
<evidence type="ECO:0000259" key="10">
    <source>
        <dbReference type="Pfam" id="PF11721"/>
    </source>
</evidence>
<feature type="region of interest" description="Disordered" evidence="8">
    <location>
        <begin position="1"/>
        <end position="75"/>
    </location>
</feature>
<dbReference type="Pfam" id="PF11721">
    <property type="entry name" value="Malectin"/>
    <property type="match status" value="1"/>
</dbReference>
<dbReference type="eggNOG" id="ENOG502RJZE">
    <property type="taxonomic scope" value="Eukaryota"/>
</dbReference>
<dbReference type="InterPro" id="IPR001611">
    <property type="entry name" value="Leu-rich_rpt"/>
</dbReference>
<organism evidence="11 12">
    <name type="scientific">Oryza rufipogon</name>
    <name type="common">Brownbeard rice</name>
    <name type="synonym">Asian wild rice</name>
    <dbReference type="NCBI Taxonomy" id="4529"/>
    <lineage>
        <taxon>Eukaryota</taxon>
        <taxon>Viridiplantae</taxon>
        <taxon>Streptophyta</taxon>
        <taxon>Embryophyta</taxon>
        <taxon>Tracheophyta</taxon>
        <taxon>Spermatophyta</taxon>
        <taxon>Magnoliopsida</taxon>
        <taxon>Liliopsida</taxon>
        <taxon>Poales</taxon>
        <taxon>Poaceae</taxon>
        <taxon>BOP clade</taxon>
        <taxon>Oryzoideae</taxon>
        <taxon>Oryzeae</taxon>
        <taxon>Oryzinae</taxon>
        <taxon>Oryza</taxon>
    </lineage>
</organism>
<dbReference type="GO" id="GO:0004674">
    <property type="term" value="F:protein serine/threonine kinase activity"/>
    <property type="evidence" value="ECO:0007669"/>
    <property type="project" value="UniProtKB-EC"/>
</dbReference>
<keyword evidence="9" id="KW-0472">Membrane</keyword>
<dbReference type="InterPro" id="IPR021720">
    <property type="entry name" value="Malectin_dom"/>
</dbReference>
<dbReference type="STRING" id="4529.A0A0E0PU06"/>
<keyword evidence="9" id="KW-1133">Transmembrane helix</keyword>
<protein>
    <recommendedName>
        <fullName evidence="1">non-specific serine/threonine protein kinase</fullName>
        <ecNumber evidence="1">2.7.11.1</ecNumber>
    </recommendedName>
</protein>
<dbReference type="EC" id="2.7.11.1" evidence="1"/>
<evidence type="ECO:0000256" key="6">
    <source>
        <dbReference type="ARBA" id="ARBA00022840"/>
    </source>
</evidence>
<dbReference type="Gramene" id="ORUFI06G04500.1">
    <property type="protein sequence ID" value="ORUFI06G04500.1"/>
    <property type="gene ID" value="ORUFI06G04500"/>
</dbReference>
<dbReference type="InterPro" id="IPR051824">
    <property type="entry name" value="LRR_Rcpt-Like_S/T_Kinase"/>
</dbReference>
<dbReference type="OMA" id="HLYWNGR"/>
<evidence type="ECO:0000256" key="9">
    <source>
        <dbReference type="SAM" id="Phobius"/>
    </source>
</evidence>
<keyword evidence="7" id="KW-0325">Glycoprotein</keyword>
<feature type="domain" description="Malectin" evidence="10">
    <location>
        <begin position="329"/>
        <end position="506"/>
    </location>
</feature>
<keyword evidence="9" id="KW-0812">Transmembrane</keyword>
<evidence type="ECO:0000313" key="12">
    <source>
        <dbReference type="Proteomes" id="UP000008022"/>
    </source>
</evidence>
<evidence type="ECO:0000256" key="2">
    <source>
        <dbReference type="ARBA" id="ARBA00022553"/>
    </source>
</evidence>
<dbReference type="FunFam" id="3.80.10.10:FF:002824">
    <property type="entry name" value="Predicted protein"/>
    <property type="match status" value="1"/>
</dbReference>
<reference evidence="11" key="2">
    <citation type="submission" date="2015-06" db="UniProtKB">
        <authorList>
            <consortium name="EnsemblPlants"/>
        </authorList>
    </citation>
    <scope>IDENTIFICATION</scope>
</reference>
<reference evidence="12" key="1">
    <citation type="submission" date="2013-06" db="EMBL/GenBank/DDBJ databases">
        <authorList>
            <person name="Zhao Q."/>
        </authorList>
    </citation>
    <scope>NUCLEOTIDE SEQUENCE</scope>
    <source>
        <strain evidence="12">cv. W1943</strain>
    </source>
</reference>
<feature type="transmembrane region" description="Helical" evidence="9">
    <location>
        <begin position="534"/>
        <end position="557"/>
    </location>
</feature>
<evidence type="ECO:0000256" key="4">
    <source>
        <dbReference type="ARBA" id="ARBA00022729"/>
    </source>
</evidence>
<dbReference type="Gene3D" id="2.60.120.430">
    <property type="entry name" value="Galactose-binding lectin"/>
    <property type="match status" value="1"/>
</dbReference>
<name>A0A0E0PU06_ORYRU</name>
<dbReference type="GO" id="GO:0005524">
    <property type="term" value="F:ATP binding"/>
    <property type="evidence" value="ECO:0007669"/>
    <property type="project" value="UniProtKB-KW"/>
</dbReference>
<evidence type="ECO:0000256" key="3">
    <source>
        <dbReference type="ARBA" id="ARBA00022679"/>
    </source>
</evidence>